<accession>A0A427YAC9</accession>
<evidence type="ECO:0000313" key="3">
    <source>
        <dbReference type="Proteomes" id="UP000279236"/>
    </source>
</evidence>
<gene>
    <name evidence="2" type="ORF">EHS24_000498</name>
</gene>
<dbReference type="STRING" id="105984.A0A427YAC9"/>
<name>A0A427YAC9_9TREE</name>
<dbReference type="EMBL" id="RSCE01000001">
    <property type="protein sequence ID" value="RSH87975.1"/>
    <property type="molecule type" value="Genomic_DNA"/>
</dbReference>
<evidence type="ECO:0000313" key="2">
    <source>
        <dbReference type="EMBL" id="RSH87975.1"/>
    </source>
</evidence>
<feature type="region of interest" description="Disordered" evidence="1">
    <location>
        <begin position="162"/>
        <end position="270"/>
    </location>
</feature>
<proteinExistence type="predicted"/>
<reference evidence="2 3" key="1">
    <citation type="submission" date="2018-11" db="EMBL/GenBank/DDBJ databases">
        <title>Genome sequence of Apiotrichum porosum DSM 27194.</title>
        <authorList>
            <person name="Aliyu H."/>
            <person name="Gorte O."/>
            <person name="Ochsenreither K."/>
        </authorList>
    </citation>
    <scope>NUCLEOTIDE SEQUENCE [LARGE SCALE GENOMIC DNA]</scope>
    <source>
        <strain evidence="2 3">DSM 27194</strain>
    </source>
</reference>
<keyword evidence="3" id="KW-1185">Reference proteome</keyword>
<comment type="caution">
    <text evidence="2">The sequence shown here is derived from an EMBL/GenBank/DDBJ whole genome shotgun (WGS) entry which is preliminary data.</text>
</comment>
<evidence type="ECO:0000256" key="1">
    <source>
        <dbReference type="SAM" id="MobiDB-lite"/>
    </source>
</evidence>
<dbReference type="Proteomes" id="UP000279236">
    <property type="component" value="Unassembled WGS sequence"/>
</dbReference>
<organism evidence="2 3">
    <name type="scientific">Apiotrichum porosum</name>
    <dbReference type="NCBI Taxonomy" id="105984"/>
    <lineage>
        <taxon>Eukaryota</taxon>
        <taxon>Fungi</taxon>
        <taxon>Dikarya</taxon>
        <taxon>Basidiomycota</taxon>
        <taxon>Agaricomycotina</taxon>
        <taxon>Tremellomycetes</taxon>
        <taxon>Trichosporonales</taxon>
        <taxon>Trichosporonaceae</taxon>
        <taxon>Apiotrichum</taxon>
    </lineage>
</organism>
<dbReference type="AlphaFoldDB" id="A0A427YAC9"/>
<dbReference type="GeneID" id="39585041"/>
<feature type="compositionally biased region" description="Low complexity" evidence="1">
    <location>
        <begin position="251"/>
        <end position="270"/>
    </location>
</feature>
<sequence length="470" mass="49812">MVLSQYQDDYPMSPPAHDLELDLPVLPATEYHYQAEHYHDGATHYSTYEGERYGAGRFATFHGHSLRQRDARQQPLVGMFPVDALSPYEAGGSDEREALRTPSLGRQRGAAVAATTLDQSPPNRRTPTSFQAVPMVRSESVPVLTYAELERVGGTRGWASARGSLAAPRNSDEDNSDMAETARPSPRNMADGTSMSPPARTWPRRETYTAFSDPFASTHTDSTVDEVERTPSPWPSRRTTRTRPPLPSPWSPSATPTVSMSVSTSSTSPLPYTPPSGVAIPVTTVSPFPMHATASTSGAASPTSTGATVSGAAGHALPVELEPDTTGYPPIGQHAGMLEEDDVEVVFEGYATASTVSTIGASCGYGSRSSSGSESGSSDKMDLPPILSSSTLVVPICSASFRRTSLRPRPATTTHSPALLSSATFEALPSSWSTVTVPVFHRASAVACPPWLERHGSAPPPLGVGGGARF</sequence>
<protein>
    <submittedName>
        <fullName evidence="2">Uncharacterized protein</fullName>
    </submittedName>
</protein>
<dbReference type="RefSeq" id="XP_028480183.1">
    <property type="nucleotide sequence ID" value="XM_028616326.1"/>
</dbReference>